<dbReference type="Pfam" id="PF00271">
    <property type="entry name" value="Helicase_C"/>
    <property type="match status" value="1"/>
</dbReference>
<dbReference type="GO" id="GO:0005524">
    <property type="term" value="F:ATP binding"/>
    <property type="evidence" value="ECO:0007669"/>
    <property type="project" value="UniProtKB-KW"/>
</dbReference>
<dbReference type="InterPro" id="IPR011545">
    <property type="entry name" value="DEAD/DEAH_box_helicase_dom"/>
</dbReference>
<dbReference type="GO" id="GO:0003676">
    <property type="term" value="F:nucleic acid binding"/>
    <property type="evidence" value="ECO:0007669"/>
    <property type="project" value="InterPro"/>
</dbReference>
<evidence type="ECO:0000256" key="5">
    <source>
        <dbReference type="ARBA" id="ARBA00038437"/>
    </source>
</evidence>
<dbReference type="CDD" id="cd00268">
    <property type="entry name" value="DEADc"/>
    <property type="match status" value="1"/>
</dbReference>
<evidence type="ECO:0000256" key="8">
    <source>
        <dbReference type="SAM" id="MobiDB-lite"/>
    </source>
</evidence>
<evidence type="ECO:0000313" key="12">
    <source>
        <dbReference type="EMBL" id="TMP88268.1"/>
    </source>
</evidence>
<dbReference type="PROSITE" id="PS51195">
    <property type="entry name" value="Q_MOTIF"/>
    <property type="match status" value="1"/>
</dbReference>
<evidence type="ECO:0000256" key="3">
    <source>
        <dbReference type="ARBA" id="ARBA00022806"/>
    </source>
</evidence>
<dbReference type="PROSITE" id="PS51192">
    <property type="entry name" value="HELICASE_ATP_BIND_1"/>
    <property type="match status" value="1"/>
</dbReference>
<dbReference type="AlphaFoldDB" id="A0A5S3Z7S8"/>
<feature type="domain" description="Helicase ATP-binding" evidence="9">
    <location>
        <begin position="32"/>
        <end position="207"/>
    </location>
</feature>
<dbReference type="GO" id="GO:0003724">
    <property type="term" value="F:RNA helicase activity"/>
    <property type="evidence" value="ECO:0007669"/>
    <property type="project" value="InterPro"/>
</dbReference>
<dbReference type="InterPro" id="IPR050079">
    <property type="entry name" value="DEAD_box_RNA_helicase"/>
</dbReference>
<keyword evidence="2 7" id="KW-0378">Hydrolase</keyword>
<dbReference type="PANTHER" id="PTHR47959:SF17">
    <property type="entry name" value="ATP-DEPENDENT RNA HELICASE DEAD BOX FAMILY"/>
    <property type="match status" value="1"/>
</dbReference>
<organism evidence="12 13">
    <name type="scientific">Pseudoalteromonas ruthenica</name>
    <dbReference type="NCBI Taxonomy" id="151081"/>
    <lineage>
        <taxon>Bacteria</taxon>
        <taxon>Pseudomonadati</taxon>
        <taxon>Pseudomonadota</taxon>
        <taxon>Gammaproteobacteria</taxon>
        <taxon>Alteromonadales</taxon>
        <taxon>Pseudoalteromonadaceae</taxon>
        <taxon>Pseudoalteromonas</taxon>
    </lineage>
</organism>
<dbReference type="Pfam" id="PF00270">
    <property type="entry name" value="DEAD"/>
    <property type="match status" value="1"/>
</dbReference>
<reference evidence="13" key="2">
    <citation type="submission" date="2019-06" db="EMBL/GenBank/DDBJ databases">
        <title>Co-occurence of chitin degradation, pigmentation and bioactivity in marine Pseudoalteromonas.</title>
        <authorList>
            <person name="Sonnenschein E.C."/>
            <person name="Bech P.K."/>
        </authorList>
    </citation>
    <scope>NUCLEOTIDE SEQUENCE [LARGE SCALE GENOMIC DNA]</scope>
    <source>
        <strain evidence="13">S2897</strain>
    </source>
</reference>
<proteinExistence type="inferred from homology"/>
<feature type="short sequence motif" description="Q motif" evidence="6">
    <location>
        <begin position="1"/>
        <end position="29"/>
    </location>
</feature>
<dbReference type="PROSITE" id="PS51194">
    <property type="entry name" value="HELICASE_CTER"/>
    <property type="match status" value="1"/>
</dbReference>
<name>A0A5S3Z7S8_9GAMM</name>
<evidence type="ECO:0000259" key="9">
    <source>
        <dbReference type="PROSITE" id="PS51192"/>
    </source>
</evidence>
<dbReference type="InterPro" id="IPR000629">
    <property type="entry name" value="RNA-helicase_DEAD-box_CS"/>
</dbReference>
<evidence type="ECO:0000259" key="10">
    <source>
        <dbReference type="PROSITE" id="PS51194"/>
    </source>
</evidence>
<reference evidence="12 13" key="1">
    <citation type="submission" date="2017-12" db="EMBL/GenBank/DDBJ databases">
        <authorList>
            <person name="Paulsen S."/>
            <person name="Gram L.K."/>
        </authorList>
    </citation>
    <scope>NUCLEOTIDE SEQUENCE [LARGE SCALE GENOMIC DNA]</scope>
    <source>
        <strain evidence="12 13">S2897</strain>
    </source>
</reference>
<comment type="similarity">
    <text evidence="5 7">Belongs to the DEAD box helicase family.</text>
</comment>
<dbReference type="PROSITE" id="PS00039">
    <property type="entry name" value="DEAD_ATP_HELICASE"/>
    <property type="match status" value="1"/>
</dbReference>
<evidence type="ECO:0000256" key="7">
    <source>
        <dbReference type="RuleBase" id="RU000492"/>
    </source>
</evidence>
<dbReference type="Gene3D" id="3.40.50.300">
    <property type="entry name" value="P-loop containing nucleotide triphosphate hydrolases"/>
    <property type="match status" value="2"/>
</dbReference>
<evidence type="ECO:0000256" key="4">
    <source>
        <dbReference type="ARBA" id="ARBA00022840"/>
    </source>
</evidence>
<evidence type="ECO:0000313" key="13">
    <source>
        <dbReference type="Proteomes" id="UP000305874"/>
    </source>
</evidence>
<dbReference type="STRING" id="151081.TW72_09890"/>
<dbReference type="PANTHER" id="PTHR47959">
    <property type="entry name" value="ATP-DEPENDENT RNA HELICASE RHLE-RELATED"/>
    <property type="match status" value="1"/>
</dbReference>
<gene>
    <name evidence="12" type="ORF">CWC05_02200</name>
</gene>
<protein>
    <submittedName>
        <fullName evidence="12">RNA helicase</fullName>
    </submittedName>
</protein>
<dbReference type="InterPro" id="IPR027417">
    <property type="entry name" value="P-loop_NTPase"/>
</dbReference>
<evidence type="ECO:0000259" key="11">
    <source>
        <dbReference type="PROSITE" id="PS51195"/>
    </source>
</evidence>
<keyword evidence="3 7" id="KW-0347">Helicase</keyword>
<dbReference type="InterPro" id="IPR014014">
    <property type="entry name" value="RNA_helicase_DEAD_Q_motif"/>
</dbReference>
<accession>A0A5S3Z7S8</accession>
<dbReference type="RefSeq" id="WP_138547226.1">
    <property type="nucleotide sequence ID" value="NZ_PNCG01000002.1"/>
</dbReference>
<dbReference type="InterPro" id="IPR044742">
    <property type="entry name" value="DEAD/DEAH_RhlB"/>
</dbReference>
<dbReference type="SMART" id="SM00490">
    <property type="entry name" value="HELICc"/>
    <property type="match status" value="1"/>
</dbReference>
<dbReference type="SUPFAM" id="SSF52540">
    <property type="entry name" value="P-loop containing nucleoside triphosphate hydrolases"/>
    <property type="match status" value="1"/>
</dbReference>
<evidence type="ECO:0000256" key="2">
    <source>
        <dbReference type="ARBA" id="ARBA00022801"/>
    </source>
</evidence>
<dbReference type="GO" id="GO:0016787">
    <property type="term" value="F:hydrolase activity"/>
    <property type="evidence" value="ECO:0007669"/>
    <property type="project" value="UniProtKB-KW"/>
</dbReference>
<dbReference type="SMART" id="SM00487">
    <property type="entry name" value="DEXDc"/>
    <property type="match status" value="1"/>
</dbReference>
<dbReference type="Proteomes" id="UP000305874">
    <property type="component" value="Unassembled WGS sequence"/>
</dbReference>
<dbReference type="EMBL" id="PNCG01000002">
    <property type="protein sequence ID" value="TMP88268.1"/>
    <property type="molecule type" value="Genomic_DNA"/>
</dbReference>
<feature type="domain" description="DEAD-box RNA helicase Q" evidence="11">
    <location>
        <begin position="1"/>
        <end position="29"/>
    </location>
</feature>
<keyword evidence="1 7" id="KW-0547">Nucleotide-binding</keyword>
<keyword evidence="4 7" id="KW-0067">ATP-binding</keyword>
<feature type="domain" description="Helicase C-terminal" evidence="10">
    <location>
        <begin position="235"/>
        <end position="382"/>
    </location>
</feature>
<dbReference type="CDD" id="cd18787">
    <property type="entry name" value="SF2_C_DEAD"/>
    <property type="match status" value="1"/>
</dbReference>
<dbReference type="InterPro" id="IPR014001">
    <property type="entry name" value="Helicase_ATP-bd"/>
</dbReference>
<dbReference type="GO" id="GO:0005829">
    <property type="term" value="C:cytosol"/>
    <property type="evidence" value="ECO:0007669"/>
    <property type="project" value="TreeGrafter"/>
</dbReference>
<evidence type="ECO:0000256" key="6">
    <source>
        <dbReference type="PROSITE-ProRule" id="PRU00552"/>
    </source>
</evidence>
<feature type="region of interest" description="Disordered" evidence="8">
    <location>
        <begin position="382"/>
        <end position="449"/>
    </location>
</feature>
<evidence type="ECO:0000256" key="1">
    <source>
        <dbReference type="ARBA" id="ARBA00022741"/>
    </source>
</evidence>
<sequence>MQFSDLGIDSRLCGQLTHQGITTPTDIQAQAIPLALAGHDLFAQSKTGSGKTLAFLLPAVQRVMKQRALSKRDPRVVIVTPTRELASQVYSQLRLLIAGTALSGTKVIGGENFNDQVKALRKNPHFVIGTPGRIADHLDGRSLQLGGLELLIFDEADRILDLGFTEQVERINAAADHRLRQSLLFSATLEHAQVGALSRNLLRNPKGVTISAATDEHSDISQHLYLADHLDHKEALLDHFIAQENVGQCIIFTATRDDTERLCNKLTAQGFKAVALAGTLAQSKRLDIMDAFSRGLYQVLVTTDVASRGLDLLNVTHVINFDLPKHAEEYIHRIGRTGRAGFKGHAISLVGPKDWQSYLAINQFMRRPLPFSEVEGLVGKFKGFTRPKPPANAKKKPQDKTKPVTSKKPLAKRKKSKPMQVKVAQPAPFDPNSMGVKRKPKKNNDTENE</sequence>
<comment type="caution">
    <text evidence="12">The sequence shown here is derived from an EMBL/GenBank/DDBJ whole genome shotgun (WGS) entry which is preliminary data.</text>
</comment>
<dbReference type="InterPro" id="IPR001650">
    <property type="entry name" value="Helicase_C-like"/>
</dbReference>